<reference evidence="1 2" key="1">
    <citation type="journal article" date="2020" name="Cell">
        <title>Large-Scale Comparative Analyses of Tick Genomes Elucidate Their Genetic Diversity and Vector Capacities.</title>
        <authorList>
            <consortium name="Tick Genome and Microbiome Consortium (TIGMIC)"/>
            <person name="Jia N."/>
            <person name="Wang J."/>
            <person name="Shi W."/>
            <person name="Du L."/>
            <person name="Sun Y."/>
            <person name="Zhan W."/>
            <person name="Jiang J.F."/>
            <person name="Wang Q."/>
            <person name="Zhang B."/>
            <person name="Ji P."/>
            <person name="Bell-Sakyi L."/>
            <person name="Cui X.M."/>
            <person name="Yuan T.T."/>
            <person name="Jiang B.G."/>
            <person name="Yang W.F."/>
            <person name="Lam T.T."/>
            <person name="Chang Q.C."/>
            <person name="Ding S.J."/>
            <person name="Wang X.J."/>
            <person name="Zhu J.G."/>
            <person name="Ruan X.D."/>
            <person name="Zhao L."/>
            <person name="Wei J.T."/>
            <person name="Ye R.Z."/>
            <person name="Que T.C."/>
            <person name="Du C.H."/>
            <person name="Zhou Y.H."/>
            <person name="Cheng J.X."/>
            <person name="Dai P.F."/>
            <person name="Guo W.B."/>
            <person name="Han X.H."/>
            <person name="Huang E.J."/>
            <person name="Li L.F."/>
            <person name="Wei W."/>
            <person name="Gao Y.C."/>
            <person name="Liu J.Z."/>
            <person name="Shao H.Z."/>
            <person name="Wang X."/>
            <person name="Wang C.C."/>
            <person name="Yang T.C."/>
            <person name="Huo Q.B."/>
            <person name="Li W."/>
            <person name="Chen H.Y."/>
            <person name="Chen S.E."/>
            <person name="Zhou L.G."/>
            <person name="Ni X.B."/>
            <person name="Tian J.H."/>
            <person name="Sheng Y."/>
            <person name="Liu T."/>
            <person name="Pan Y.S."/>
            <person name="Xia L.Y."/>
            <person name="Li J."/>
            <person name="Zhao F."/>
            <person name="Cao W.C."/>
        </authorList>
    </citation>
    <scope>NUCLEOTIDE SEQUENCE [LARGE SCALE GENOMIC DNA]</scope>
    <source>
        <strain evidence="1">HaeL-2018</strain>
    </source>
</reference>
<keyword evidence="2" id="KW-1185">Reference proteome</keyword>
<evidence type="ECO:0000313" key="2">
    <source>
        <dbReference type="Proteomes" id="UP000821853"/>
    </source>
</evidence>
<dbReference type="VEuPathDB" id="VectorBase:HLOH_060072"/>
<comment type="caution">
    <text evidence="1">The sequence shown here is derived from an EMBL/GenBank/DDBJ whole genome shotgun (WGS) entry which is preliminary data.</text>
</comment>
<protein>
    <submittedName>
        <fullName evidence="1">Uncharacterized protein</fullName>
    </submittedName>
</protein>
<dbReference type="Proteomes" id="UP000821853">
    <property type="component" value="Chromosome 8"/>
</dbReference>
<dbReference type="EMBL" id="JABSTR010000010">
    <property type="protein sequence ID" value="KAH9380840.1"/>
    <property type="molecule type" value="Genomic_DNA"/>
</dbReference>
<name>A0A9J6H1D9_HAELO</name>
<organism evidence="1 2">
    <name type="scientific">Haemaphysalis longicornis</name>
    <name type="common">Bush tick</name>
    <dbReference type="NCBI Taxonomy" id="44386"/>
    <lineage>
        <taxon>Eukaryota</taxon>
        <taxon>Metazoa</taxon>
        <taxon>Ecdysozoa</taxon>
        <taxon>Arthropoda</taxon>
        <taxon>Chelicerata</taxon>
        <taxon>Arachnida</taxon>
        <taxon>Acari</taxon>
        <taxon>Parasitiformes</taxon>
        <taxon>Ixodida</taxon>
        <taxon>Ixodoidea</taxon>
        <taxon>Ixodidae</taxon>
        <taxon>Haemaphysalinae</taxon>
        <taxon>Haemaphysalis</taxon>
    </lineage>
</organism>
<proteinExistence type="predicted"/>
<dbReference type="OrthoDB" id="2351259at2759"/>
<dbReference type="AlphaFoldDB" id="A0A9J6H1D9"/>
<sequence length="60" mass="7121">MLQFEARNIAHKKGVSAAAFKAKRGSMMRFMRRHQLSLRRRIALCHRLPPDYEEKTMTTF</sequence>
<evidence type="ECO:0000313" key="1">
    <source>
        <dbReference type="EMBL" id="KAH9380840.1"/>
    </source>
</evidence>
<accession>A0A9J6H1D9</accession>
<gene>
    <name evidence="1" type="ORF">HPB48_015337</name>
</gene>